<dbReference type="InterPro" id="IPR036259">
    <property type="entry name" value="MFS_trans_sf"/>
</dbReference>
<keyword evidence="1" id="KW-0812">Transmembrane</keyword>
<dbReference type="PANTHER" id="PTHR11360">
    <property type="entry name" value="MONOCARBOXYLATE TRANSPORTER"/>
    <property type="match status" value="1"/>
</dbReference>
<feature type="transmembrane region" description="Helical" evidence="1">
    <location>
        <begin position="243"/>
        <end position="263"/>
    </location>
</feature>
<comment type="caution">
    <text evidence="2">The sequence shown here is derived from an EMBL/GenBank/DDBJ whole genome shotgun (WGS) entry which is preliminary data.</text>
</comment>
<dbReference type="InterPro" id="IPR050327">
    <property type="entry name" value="Proton-linked_MCT"/>
</dbReference>
<dbReference type="Gene3D" id="1.20.1250.20">
    <property type="entry name" value="MFS general substrate transporter like domains"/>
    <property type="match status" value="1"/>
</dbReference>
<dbReference type="EMBL" id="SGPL01000337">
    <property type="protein sequence ID" value="THH13647.1"/>
    <property type="molecule type" value="Genomic_DNA"/>
</dbReference>
<keyword evidence="1" id="KW-1133">Transmembrane helix</keyword>
<name>A0A4S4LP08_9AGAM</name>
<evidence type="ECO:0000313" key="3">
    <source>
        <dbReference type="Proteomes" id="UP000310158"/>
    </source>
</evidence>
<dbReference type="SUPFAM" id="SSF103473">
    <property type="entry name" value="MFS general substrate transporter"/>
    <property type="match status" value="1"/>
</dbReference>
<proteinExistence type="predicted"/>
<evidence type="ECO:0000256" key="1">
    <source>
        <dbReference type="SAM" id="Phobius"/>
    </source>
</evidence>
<sequence>MGMGAGHLHVPAVAIQAHHWHARRAFAMASLLHRRHHIPNHAQSALQRLDRLRASAFVVLGLLVLANFLMTPNPAVHAQDRPKPNIKVVLTDAPYLIATFAVFLIDWGISFPYFYLQLFAILHGVDSNIALYSLAIINASSMPGRILPNMLADSFGPFNAVISCVVVCAALLFPMIGIKTIGTTIVFAILYGFVSGASPAIASLSHDPNEVGIRFGIAFFLTAFGALTGTPINGTLLGTDFPWSKAIVFSGVAVVAGVLGLIITRQLLVKRKGTQLV</sequence>
<dbReference type="OrthoDB" id="6499973at2759"/>
<organism evidence="2 3">
    <name type="scientific">Bondarzewia mesenterica</name>
    <dbReference type="NCBI Taxonomy" id="1095465"/>
    <lineage>
        <taxon>Eukaryota</taxon>
        <taxon>Fungi</taxon>
        <taxon>Dikarya</taxon>
        <taxon>Basidiomycota</taxon>
        <taxon>Agaricomycotina</taxon>
        <taxon>Agaricomycetes</taxon>
        <taxon>Russulales</taxon>
        <taxon>Bondarzewiaceae</taxon>
        <taxon>Bondarzewia</taxon>
    </lineage>
</organism>
<protein>
    <recommendedName>
        <fullName evidence="4">Major facilitator superfamily (MFS) profile domain-containing protein</fullName>
    </recommendedName>
</protein>
<dbReference type="Proteomes" id="UP000310158">
    <property type="component" value="Unassembled WGS sequence"/>
</dbReference>
<keyword evidence="1" id="KW-0472">Membrane</keyword>
<gene>
    <name evidence="2" type="ORF">EW146_g6593</name>
</gene>
<evidence type="ECO:0008006" key="4">
    <source>
        <dbReference type="Google" id="ProtNLM"/>
    </source>
</evidence>
<evidence type="ECO:0000313" key="2">
    <source>
        <dbReference type="EMBL" id="THH13647.1"/>
    </source>
</evidence>
<feature type="transmembrane region" description="Helical" evidence="1">
    <location>
        <begin position="158"/>
        <end position="178"/>
    </location>
</feature>
<feature type="transmembrane region" description="Helical" evidence="1">
    <location>
        <begin position="184"/>
        <end position="204"/>
    </location>
</feature>
<dbReference type="PANTHER" id="PTHR11360:SF177">
    <property type="entry name" value="RIBOFLAVIN TRANSPORTER MCH5"/>
    <property type="match status" value="1"/>
</dbReference>
<reference evidence="2 3" key="1">
    <citation type="submission" date="2019-02" db="EMBL/GenBank/DDBJ databases">
        <title>Genome sequencing of the rare red list fungi Bondarzewia mesenterica.</title>
        <authorList>
            <person name="Buettner E."/>
            <person name="Kellner H."/>
        </authorList>
    </citation>
    <scope>NUCLEOTIDE SEQUENCE [LARGE SCALE GENOMIC DNA]</scope>
    <source>
        <strain evidence="2 3">DSM 108281</strain>
    </source>
</reference>
<feature type="transmembrane region" description="Helical" evidence="1">
    <location>
        <begin position="54"/>
        <end position="76"/>
    </location>
</feature>
<feature type="transmembrane region" description="Helical" evidence="1">
    <location>
        <begin position="115"/>
        <end position="137"/>
    </location>
</feature>
<feature type="transmembrane region" description="Helical" evidence="1">
    <location>
        <begin position="211"/>
        <end position="231"/>
    </location>
</feature>
<accession>A0A4S4LP08</accession>
<feature type="transmembrane region" description="Helical" evidence="1">
    <location>
        <begin position="88"/>
        <end position="109"/>
    </location>
</feature>
<dbReference type="AlphaFoldDB" id="A0A4S4LP08"/>
<keyword evidence="3" id="KW-1185">Reference proteome</keyword>